<evidence type="ECO:0008006" key="4">
    <source>
        <dbReference type="Google" id="ProtNLM"/>
    </source>
</evidence>
<keyword evidence="1" id="KW-0472">Membrane</keyword>
<feature type="transmembrane region" description="Helical" evidence="1">
    <location>
        <begin position="41"/>
        <end position="67"/>
    </location>
</feature>
<protein>
    <recommendedName>
        <fullName evidence="4">Type 4 fimbrial biogenesis protein PilX N-terminal domain-containing protein</fullName>
    </recommendedName>
</protein>
<organism evidence="2 3">
    <name type="scientific">candidate division WWE3 bacterium RIFCSPLOWO2_01_FULL_53_14</name>
    <dbReference type="NCBI Taxonomy" id="1802628"/>
    <lineage>
        <taxon>Bacteria</taxon>
        <taxon>Katanobacteria</taxon>
    </lineage>
</organism>
<sequence length="160" mass="17166">MKKVIFHADKHLSAKQRSEAPLLAISDRVQRGFSSKARGSYIAFITFLILGAVVLLVGTTLALLSVFEIQQSLAGRKGAEALYLADGCTADALLSAFYDSNYAGGTKNPPEGSCTITVSKVGNNWVITSVATIAGGYTRRVRVNILRSGSIQILSWKEVE</sequence>
<keyword evidence="1" id="KW-1133">Transmembrane helix</keyword>
<dbReference type="Proteomes" id="UP000176967">
    <property type="component" value="Unassembled WGS sequence"/>
</dbReference>
<dbReference type="STRING" id="1802628.A2890_03130"/>
<evidence type="ECO:0000313" key="2">
    <source>
        <dbReference type="EMBL" id="OGC59563.1"/>
    </source>
</evidence>
<name>A0A1F4VRZ2_UNCKA</name>
<accession>A0A1F4VRZ2</accession>
<dbReference type="AlphaFoldDB" id="A0A1F4VRZ2"/>
<dbReference type="EMBL" id="MEVL01000039">
    <property type="protein sequence ID" value="OGC59563.1"/>
    <property type="molecule type" value="Genomic_DNA"/>
</dbReference>
<reference evidence="2 3" key="1">
    <citation type="journal article" date="2016" name="Nat. Commun.">
        <title>Thousands of microbial genomes shed light on interconnected biogeochemical processes in an aquifer system.</title>
        <authorList>
            <person name="Anantharaman K."/>
            <person name="Brown C.T."/>
            <person name="Hug L.A."/>
            <person name="Sharon I."/>
            <person name="Castelle C.J."/>
            <person name="Probst A.J."/>
            <person name="Thomas B.C."/>
            <person name="Singh A."/>
            <person name="Wilkins M.J."/>
            <person name="Karaoz U."/>
            <person name="Brodie E.L."/>
            <person name="Williams K.H."/>
            <person name="Hubbard S.S."/>
            <person name="Banfield J.F."/>
        </authorList>
    </citation>
    <scope>NUCLEOTIDE SEQUENCE [LARGE SCALE GENOMIC DNA]</scope>
</reference>
<proteinExistence type="predicted"/>
<evidence type="ECO:0000256" key="1">
    <source>
        <dbReference type="SAM" id="Phobius"/>
    </source>
</evidence>
<evidence type="ECO:0000313" key="3">
    <source>
        <dbReference type="Proteomes" id="UP000176967"/>
    </source>
</evidence>
<gene>
    <name evidence="2" type="ORF">A2890_03130</name>
</gene>
<comment type="caution">
    <text evidence="2">The sequence shown here is derived from an EMBL/GenBank/DDBJ whole genome shotgun (WGS) entry which is preliminary data.</text>
</comment>
<keyword evidence="1" id="KW-0812">Transmembrane</keyword>